<dbReference type="GO" id="GO:0016787">
    <property type="term" value="F:hydrolase activity"/>
    <property type="evidence" value="ECO:0007669"/>
    <property type="project" value="UniProtKB-KW"/>
</dbReference>
<dbReference type="InterPro" id="IPR000086">
    <property type="entry name" value="NUDIX_hydrolase_dom"/>
</dbReference>
<sequence>MSLEKPVTAVENTYGNRVRVRVCGFCVMDDKILLVNHSLYPGQDFWSPPGGGVEFGETTSEALKREIREETGFIATVDSFLFLKEFVNPPLHAVELFFQFSVSGGELIKGFDPEFAPDEQIISHVKWMTLAELTSIDETARHSVFSGIDSWDVLLAKRGLL</sequence>
<keyword evidence="6" id="KW-1185">Reference proteome</keyword>
<evidence type="ECO:0000259" key="4">
    <source>
        <dbReference type="PROSITE" id="PS51462"/>
    </source>
</evidence>
<dbReference type="InterPro" id="IPR020084">
    <property type="entry name" value="NUDIX_hydrolase_CS"/>
</dbReference>
<dbReference type="PANTHER" id="PTHR43046:SF14">
    <property type="entry name" value="MUTT_NUDIX FAMILY PROTEIN"/>
    <property type="match status" value="1"/>
</dbReference>
<dbReference type="RefSeq" id="WP_115829716.1">
    <property type="nucleotide sequence ID" value="NZ_QNUL01000003.1"/>
</dbReference>
<accession>A0A3D8YFS7</accession>
<dbReference type="AlphaFoldDB" id="A0A3D8YFS7"/>
<feature type="domain" description="Nudix hydrolase" evidence="4">
    <location>
        <begin position="15"/>
        <end position="161"/>
    </location>
</feature>
<comment type="similarity">
    <text evidence="3">Belongs to the Nudix hydrolase family.</text>
</comment>
<dbReference type="Pfam" id="PF00293">
    <property type="entry name" value="NUDIX"/>
    <property type="match status" value="1"/>
</dbReference>
<dbReference type="PRINTS" id="PR00502">
    <property type="entry name" value="NUDIXFAMILY"/>
</dbReference>
<name>A0A3D8YFS7_9BACT</name>
<evidence type="ECO:0000313" key="6">
    <source>
        <dbReference type="Proteomes" id="UP000256373"/>
    </source>
</evidence>
<evidence type="ECO:0000256" key="2">
    <source>
        <dbReference type="ARBA" id="ARBA00022801"/>
    </source>
</evidence>
<comment type="caution">
    <text evidence="5">The sequence shown here is derived from an EMBL/GenBank/DDBJ whole genome shotgun (WGS) entry which is preliminary data.</text>
</comment>
<gene>
    <name evidence="5" type="ORF">DSL64_05775</name>
</gene>
<dbReference type="OrthoDB" id="9810648at2"/>
<dbReference type="Gene3D" id="3.90.79.10">
    <property type="entry name" value="Nucleoside Triphosphate Pyrophosphohydrolase"/>
    <property type="match status" value="1"/>
</dbReference>
<dbReference type="InterPro" id="IPR020476">
    <property type="entry name" value="Nudix_hydrolase"/>
</dbReference>
<dbReference type="Proteomes" id="UP000256373">
    <property type="component" value="Unassembled WGS sequence"/>
</dbReference>
<protein>
    <submittedName>
        <fullName evidence="5">NUDIX hydrolase</fullName>
    </submittedName>
</protein>
<proteinExistence type="inferred from homology"/>
<dbReference type="InterPro" id="IPR015797">
    <property type="entry name" value="NUDIX_hydrolase-like_dom_sf"/>
</dbReference>
<dbReference type="PROSITE" id="PS51462">
    <property type="entry name" value="NUDIX"/>
    <property type="match status" value="1"/>
</dbReference>
<organism evidence="5 6">
    <name type="scientific">Dyadobacter luteus</name>
    <dbReference type="NCBI Taxonomy" id="2259619"/>
    <lineage>
        <taxon>Bacteria</taxon>
        <taxon>Pseudomonadati</taxon>
        <taxon>Bacteroidota</taxon>
        <taxon>Cytophagia</taxon>
        <taxon>Cytophagales</taxon>
        <taxon>Spirosomataceae</taxon>
        <taxon>Dyadobacter</taxon>
    </lineage>
</organism>
<evidence type="ECO:0000313" key="5">
    <source>
        <dbReference type="EMBL" id="REA63127.1"/>
    </source>
</evidence>
<dbReference type="PANTHER" id="PTHR43046">
    <property type="entry name" value="GDP-MANNOSE MANNOSYL HYDROLASE"/>
    <property type="match status" value="1"/>
</dbReference>
<dbReference type="EMBL" id="QNUL01000003">
    <property type="protein sequence ID" value="REA63127.1"/>
    <property type="molecule type" value="Genomic_DNA"/>
</dbReference>
<evidence type="ECO:0000256" key="1">
    <source>
        <dbReference type="ARBA" id="ARBA00001946"/>
    </source>
</evidence>
<reference evidence="5 6" key="1">
    <citation type="submission" date="2018-07" db="EMBL/GenBank/DDBJ databases">
        <title>Dyadobacter roseus sp. nov., isolated from rose rhizosphere soil.</title>
        <authorList>
            <person name="Chen L."/>
        </authorList>
    </citation>
    <scope>NUCLEOTIDE SEQUENCE [LARGE SCALE GENOMIC DNA]</scope>
    <source>
        <strain evidence="5 6">RS19</strain>
    </source>
</reference>
<dbReference type="PROSITE" id="PS00893">
    <property type="entry name" value="NUDIX_BOX"/>
    <property type="match status" value="1"/>
</dbReference>
<keyword evidence="2 3" id="KW-0378">Hydrolase</keyword>
<evidence type="ECO:0000256" key="3">
    <source>
        <dbReference type="RuleBase" id="RU003476"/>
    </source>
</evidence>
<dbReference type="SUPFAM" id="SSF55811">
    <property type="entry name" value="Nudix"/>
    <property type="match status" value="1"/>
</dbReference>
<comment type="cofactor">
    <cofactor evidence="1">
        <name>Mg(2+)</name>
        <dbReference type="ChEBI" id="CHEBI:18420"/>
    </cofactor>
</comment>